<comment type="similarity">
    <text evidence="6">Belongs to the binding-protein-dependent transport system permease family.</text>
</comment>
<organism evidence="7 8">
    <name type="scientific">Paenibacillus naphthalenovorans</name>
    <dbReference type="NCBI Taxonomy" id="162209"/>
    <lineage>
        <taxon>Bacteria</taxon>
        <taxon>Bacillati</taxon>
        <taxon>Bacillota</taxon>
        <taxon>Bacilli</taxon>
        <taxon>Bacillales</taxon>
        <taxon>Paenibacillaceae</taxon>
        <taxon>Paenibacillus</taxon>
    </lineage>
</organism>
<dbReference type="KEGG" id="pnp:IJ22_08420"/>
<name>A0A0U2U4H7_9BACL</name>
<dbReference type="CDD" id="cd06261">
    <property type="entry name" value="TM_PBP2"/>
    <property type="match status" value="1"/>
</dbReference>
<feature type="transmembrane region" description="Helical" evidence="6">
    <location>
        <begin position="31"/>
        <end position="49"/>
    </location>
</feature>
<evidence type="ECO:0000256" key="6">
    <source>
        <dbReference type="RuleBase" id="RU363032"/>
    </source>
</evidence>
<feature type="transmembrane region" description="Helical" evidence="6">
    <location>
        <begin position="131"/>
        <end position="151"/>
    </location>
</feature>
<dbReference type="PROSITE" id="PS50928">
    <property type="entry name" value="ABC_TM1"/>
    <property type="match status" value="1"/>
</dbReference>
<sequence length="319" mass="37007">MKQGYDAQPSMILADRAKRSPLMRDIIRDRWLYFLLFPGVLYFLVFKYVPMWGLIMAFQDYKPHLGFLGSPWVGLKHFERFFSEPQFWMLLRNTLLLAIYNLVFFFPLPIVLALMLNEVRKEMFKRFAQTLLYLPHFVSWVVAVGIFYVLFTTEGGIINEMIAQMGMEKIPFLLSEEWFRTMIISQSIWKEAGWGTIIFLAALSGVDLQLYEAARIDGAGRWRQLWHITLPAIRSTIVILFILRLGSFLDTGFEHIFLMLNSMNREVGEVFDTYVYVKGLTQAQYSYSAAVGMFKSLVGLVLVVGANWLAKKFGEEGVY</sequence>
<protein>
    <submittedName>
        <fullName evidence="7">Protein lplB</fullName>
    </submittedName>
</protein>
<dbReference type="STRING" id="162209.IJ22_08420"/>
<evidence type="ECO:0000256" key="2">
    <source>
        <dbReference type="ARBA" id="ARBA00022448"/>
    </source>
</evidence>
<proteinExistence type="inferred from homology"/>
<keyword evidence="2 6" id="KW-0813">Transport</keyword>
<comment type="subcellular location">
    <subcellularLocation>
        <location evidence="6">Cell membrane</location>
        <topology evidence="6">Multi-pass membrane protein</topology>
    </subcellularLocation>
    <subcellularLocation>
        <location evidence="1">Membrane</location>
        <topology evidence="1">Multi-pass membrane protein</topology>
    </subcellularLocation>
</comment>
<evidence type="ECO:0000256" key="1">
    <source>
        <dbReference type="ARBA" id="ARBA00004141"/>
    </source>
</evidence>
<dbReference type="Proteomes" id="UP000061660">
    <property type="component" value="Chromosome"/>
</dbReference>
<evidence type="ECO:0000256" key="3">
    <source>
        <dbReference type="ARBA" id="ARBA00022692"/>
    </source>
</evidence>
<dbReference type="InterPro" id="IPR035906">
    <property type="entry name" value="MetI-like_sf"/>
</dbReference>
<dbReference type="Pfam" id="PF00528">
    <property type="entry name" value="BPD_transp_1"/>
    <property type="match status" value="1"/>
</dbReference>
<evidence type="ECO:0000313" key="8">
    <source>
        <dbReference type="Proteomes" id="UP000061660"/>
    </source>
</evidence>
<evidence type="ECO:0000256" key="5">
    <source>
        <dbReference type="ARBA" id="ARBA00023136"/>
    </source>
</evidence>
<dbReference type="PATRIC" id="fig|162209.4.peg.900"/>
<feature type="transmembrane region" description="Helical" evidence="6">
    <location>
        <begin position="285"/>
        <end position="310"/>
    </location>
</feature>
<keyword evidence="5 6" id="KW-0472">Membrane</keyword>
<keyword evidence="4 6" id="KW-1133">Transmembrane helix</keyword>
<keyword evidence="8" id="KW-1185">Reference proteome</keyword>
<evidence type="ECO:0000313" key="7">
    <source>
        <dbReference type="EMBL" id="ALS21224.1"/>
    </source>
</evidence>
<dbReference type="Gene3D" id="1.10.3720.10">
    <property type="entry name" value="MetI-like"/>
    <property type="match status" value="1"/>
</dbReference>
<dbReference type="AlphaFoldDB" id="A0A0U2U4H7"/>
<accession>A0A0U2U4H7</accession>
<dbReference type="SUPFAM" id="SSF161098">
    <property type="entry name" value="MetI-like"/>
    <property type="match status" value="1"/>
</dbReference>
<feature type="transmembrane region" description="Helical" evidence="6">
    <location>
        <begin position="225"/>
        <end position="243"/>
    </location>
</feature>
<dbReference type="GO" id="GO:0005886">
    <property type="term" value="C:plasma membrane"/>
    <property type="evidence" value="ECO:0007669"/>
    <property type="project" value="UniProtKB-SubCell"/>
</dbReference>
<dbReference type="PANTHER" id="PTHR43496:SF1">
    <property type="entry name" value="POLYGALACTURONAN_RHAMNOGALACTURONAN TRANSPORT SYSTEM PERMEASE PROTEIN YTEP"/>
    <property type="match status" value="1"/>
</dbReference>
<dbReference type="GO" id="GO:0055085">
    <property type="term" value="P:transmembrane transport"/>
    <property type="evidence" value="ECO:0007669"/>
    <property type="project" value="InterPro"/>
</dbReference>
<dbReference type="InterPro" id="IPR000515">
    <property type="entry name" value="MetI-like"/>
</dbReference>
<reference evidence="7 8" key="2">
    <citation type="journal article" date="2016" name="Genome Announc.">
        <title>Complete Genome Sequences of Two Interactive Moderate Thermophiles, Paenibacillus napthalenovorans 32O-Y and Paenibacillus sp. 32O-W.</title>
        <authorList>
            <person name="Butler R.R.III."/>
            <person name="Wang J."/>
            <person name="Stark B.C."/>
            <person name="Pombert J.F."/>
        </authorList>
    </citation>
    <scope>NUCLEOTIDE SEQUENCE [LARGE SCALE GENOMIC DNA]</scope>
    <source>
        <strain evidence="7 8">32O-Y</strain>
    </source>
</reference>
<feature type="transmembrane region" description="Helical" evidence="6">
    <location>
        <begin position="95"/>
        <end position="119"/>
    </location>
</feature>
<dbReference type="PANTHER" id="PTHR43496">
    <property type="entry name" value="PROTEIN LPLB"/>
    <property type="match status" value="1"/>
</dbReference>
<feature type="transmembrane region" description="Helical" evidence="6">
    <location>
        <begin position="192"/>
        <end position="213"/>
    </location>
</feature>
<dbReference type="EMBL" id="CP013652">
    <property type="protein sequence ID" value="ALS21224.1"/>
    <property type="molecule type" value="Genomic_DNA"/>
</dbReference>
<gene>
    <name evidence="7" type="ORF">IJ22_08420</name>
</gene>
<keyword evidence="3 6" id="KW-0812">Transmembrane</keyword>
<dbReference type="OrthoDB" id="9785836at2"/>
<reference evidence="8" key="1">
    <citation type="submission" date="2015-12" db="EMBL/GenBank/DDBJ databases">
        <title>Complete genome sequences of two moderately thermophilic Paenibacillus species.</title>
        <authorList>
            <person name="Butler R.III."/>
            <person name="Wang J."/>
            <person name="Stark B.C."/>
            <person name="Pombert J.-F."/>
        </authorList>
    </citation>
    <scope>NUCLEOTIDE SEQUENCE [LARGE SCALE GENOMIC DNA]</scope>
    <source>
        <strain evidence="8">32O-Y</strain>
    </source>
</reference>
<evidence type="ECO:0000256" key="4">
    <source>
        <dbReference type="ARBA" id="ARBA00022989"/>
    </source>
</evidence>